<dbReference type="GO" id="GO:0005634">
    <property type="term" value="C:nucleus"/>
    <property type="evidence" value="ECO:0007669"/>
    <property type="project" value="UniProtKB-SubCell"/>
</dbReference>
<keyword evidence="10" id="KW-1185">Reference proteome</keyword>
<proteinExistence type="predicted"/>
<evidence type="ECO:0000313" key="10">
    <source>
        <dbReference type="Proteomes" id="UP000188318"/>
    </source>
</evidence>
<dbReference type="InterPro" id="IPR013087">
    <property type="entry name" value="Znf_C2H2_type"/>
</dbReference>
<dbReference type="PROSITE" id="PS00028">
    <property type="entry name" value="ZINC_FINGER_C2H2_1"/>
    <property type="match status" value="1"/>
</dbReference>
<evidence type="ECO:0000256" key="1">
    <source>
        <dbReference type="ARBA" id="ARBA00004123"/>
    </source>
</evidence>
<keyword evidence="2" id="KW-0479">Metal-binding</keyword>
<protein>
    <recommendedName>
        <fullName evidence="8">C2H2-type domain-containing protein</fullName>
    </recommendedName>
</protein>
<dbReference type="OrthoDB" id="8117402at2759"/>
<evidence type="ECO:0000256" key="7">
    <source>
        <dbReference type="PROSITE-ProRule" id="PRU00042"/>
    </source>
</evidence>
<keyword evidence="6" id="KW-0539">Nucleus</keyword>
<evidence type="ECO:0000256" key="6">
    <source>
        <dbReference type="ARBA" id="ARBA00023242"/>
    </source>
</evidence>
<keyword evidence="4 7" id="KW-0863">Zinc-finger</keyword>
<keyword evidence="5" id="KW-0862">Zinc</keyword>
<keyword evidence="3" id="KW-0677">Repeat</keyword>
<gene>
    <name evidence="9" type="ORF">ASPCADRAFT_7870</name>
</gene>
<accession>A0A1R3RGP4</accession>
<organism evidence="9 10">
    <name type="scientific">Aspergillus carbonarius (strain ITEM 5010)</name>
    <dbReference type="NCBI Taxonomy" id="602072"/>
    <lineage>
        <taxon>Eukaryota</taxon>
        <taxon>Fungi</taxon>
        <taxon>Dikarya</taxon>
        <taxon>Ascomycota</taxon>
        <taxon>Pezizomycotina</taxon>
        <taxon>Eurotiomycetes</taxon>
        <taxon>Eurotiomycetidae</taxon>
        <taxon>Eurotiales</taxon>
        <taxon>Aspergillaceae</taxon>
        <taxon>Aspergillus</taxon>
        <taxon>Aspergillus subgen. Circumdati</taxon>
    </lineage>
</organism>
<evidence type="ECO:0000256" key="4">
    <source>
        <dbReference type="ARBA" id="ARBA00022771"/>
    </source>
</evidence>
<evidence type="ECO:0000259" key="8">
    <source>
        <dbReference type="PROSITE" id="PS50157"/>
    </source>
</evidence>
<reference evidence="10" key="1">
    <citation type="journal article" date="2017" name="Genome Biol.">
        <title>Comparative genomics reveals high biological diversity and specific adaptations in the industrially and medically important fungal genus Aspergillus.</title>
        <authorList>
            <person name="de Vries R.P."/>
            <person name="Riley R."/>
            <person name="Wiebenga A."/>
            <person name="Aguilar-Osorio G."/>
            <person name="Amillis S."/>
            <person name="Uchima C.A."/>
            <person name="Anderluh G."/>
            <person name="Asadollahi M."/>
            <person name="Askin M."/>
            <person name="Barry K."/>
            <person name="Battaglia E."/>
            <person name="Bayram O."/>
            <person name="Benocci T."/>
            <person name="Braus-Stromeyer S.A."/>
            <person name="Caldana C."/>
            <person name="Canovas D."/>
            <person name="Cerqueira G.C."/>
            <person name="Chen F."/>
            <person name="Chen W."/>
            <person name="Choi C."/>
            <person name="Clum A."/>
            <person name="Dos Santos R.A."/>
            <person name="Damasio A.R."/>
            <person name="Diallinas G."/>
            <person name="Emri T."/>
            <person name="Fekete E."/>
            <person name="Flipphi M."/>
            <person name="Freyberg S."/>
            <person name="Gallo A."/>
            <person name="Gournas C."/>
            <person name="Habgood R."/>
            <person name="Hainaut M."/>
            <person name="Harispe M.L."/>
            <person name="Henrissat B."/>
            <person name="Hilden K.S."/>
            <person name="Hope R."/>
            <person name="Hossain A."/>
            <person name="Karabika E."/>
            <person name="Karaffa L."/>
            <person name="Karanyi Z."/>
            <person name="Krasevec N."/>
            <person name="Kuo A."/>
            <person name="Kusch H."/>
            <person name="LaButti K."/>
            <person name="Lagendijk E.L."/>
            <person name="Lapidus A."/>
            <person name="Levasseur A."/>
            <person name="Lindquist E."/>
            <person name="Lipzen A."/>
            <person name="Logrieco A.F."/>
            <person name="MacCabe A."/>
            <person name="Maekelae M.R."/>
            <person name="Malavazi I."/>
            <person name="Melin P."/>
            <person name="Meyer V."/>
            <person name="Mielnichuk N."/>
            <person name="Miskei M."/>
            <person name="Molnar A.P."/>
            <person name="Mule G."/>
            <person name="Ngan C.Y."/>
            <person name="Orejas M."/>
            <person name="Orosz E."/>
            <person name="Ouedraogo J.P."/>
            <person name="Overkamp K.M."/>
            <person name="Park H.-S."/>
            <person name="Perrone G."/>
            <person name="Piumi F."/>
            <person name="Punt P.J."/>
            <person name="Ram A.F."/>
            <person name="Ramon A."/>
            <person name="Rauscher S."/>
            <person name="Record E."/>
            <person name="Riano-Pachon D.M."/>
            <person name="Robert V."/>
            <person name="Roehrig J."/>
            <person name="Ruller R."/>
            <person name="Salamov A."/>
            <person name="Salih N.S."/>
            <person name="Samson R.A."/>
            <person name="Sandor E."/>
            <person name="Sanguinetti M."/>
            <person name="Schuetze T."/>
            <person name="Sepcic K."/>
            <person name="Shelest E."/>
            <person name="Sherlock G."/>
            <person name="Sophianopoulou V."/>
            <person name="Squina F.M."/>
            <person name="Sun H."/>
            <person name="Susca A."/>
            <person name="Todd R.B."/>
            <person name="Tsang A."/>
            <person name="Unkles S.E."/>
            <person name="van de Wiele N."/>
            <person name="van Rossen-Uffink D."/>
            <person name="Oliveira J.V."/>
            <person name="Vesth T.C."/>
            <person name="Visser J."/>
            <person name="Yu J.-H."/>
            <person name="Zhou M."/>
            <person name="Andersen M.R."/>
            <person name="Archer D.B."/>
            <person name="Baker S.E."/>
            <person name="Benoit I."/>
            <person name="Brakhage A.A."/>
            <person name="Braus G.H."/>
            <person name="Fischer R."/>
            <person name="Frisvad J.C."/>
            <person name="Goldman G.H."/>
            <person name="Houbraken J."/>
            <person name="Oakley B."/>
            <person name="Pocsi I."/>
            <person name="Scazzocchio C."/>
            <person name="Seiboth B."/>
            <person name="vanKuyk P.A."/>
            <person name="Wortman J."/>
            <person name="Dyer P.S."/>
            <person name="Grigoriev I.V."/>
        </authorList>
    </citation>
    <scope>NUCLEOTIDE SEQUENCE [LARGE SCALE GENOMIC DNA]</scope>
    <source>
        <strain evidence="10">ITEM 5010</strain>
    </source>
</reference>
<dbReference type="Pfam" id="PF00096">
    <property type="entry name" value="zf-C2H2"/>
    <property type="match status" value="1"/>
</dbReference>
<feature type="domain" description="C2H2-type" evidence="8">
    <location>
        <begin position="91"/>
        <end position="119"/>
    </location>
</feature>
<dbReference type="OMA" id="VKHIVCP"/>
<evidence type="ECO:0000256" key="2">
    <source>
        <dbReference type="ARBA" id="ARBA00022723"/>
    </source>
</evidence>
<dbReference type="Proteomes" id="UP000188318">
    <property type="component" value="Unassembled WGS sequence"/>
</dbReference>
<evidence type="ECO:0000256" key="3">
    <source>
        <dbReference type="ARBA" id="ARBA00022737"/>
    </source>
</evidence>
<dbReference type="AlphaFoldDB" id="A0A1R3RGP4"/>
<dbReference type="SUPFAM" id="SSF57667">
    <property type="entry name" value="beta-beta-alpha zinc fingers"/>
    <property type="match status" value="1"/>
</dbReference>
<dbReference type="STRING" id="602072.A0A1R3RGP4"/>
<name>A0A1R3RGP4_ASPC5</name>
<dbReference type="GO" id="GO:0008270">
    <property type="term" value="F:zinc ion binding"/>
    <property type="evidence" value="ECO:0007669"/>
    <property type="project" value="UniProtKB-KW"/>
</dbReference>
<dbReference type="EMBL" id="KV907504">
    <property type="protein sequence ID" value="OOF93652.1"/>
    <property type="molecule type" value="Genomic_DNA"/>
</dbReference>
<dbReference type="InterPro" id="IPR050888">
    <property type="entry name" value="ZnF_C2H2-type_TF"/>
</dbReference>
<dbReference type="PANTHER" id="PTHR24406">
    <property type="entry name" value="TRANSCRIPTIONAL REPRESSOR CTCFL-RELATED"/>
    <property type="match status" value="1"/>
</dbReference>
<dbReference type="InterPro" id="IPR036236">
    <property type="entry name" value="Znf_C2H2_sf"/>
</dbReference>
<dbReference type="Pfam" id="PF24666">
    <property type="entry name" value="zf-C2H2_fungi_2"/>
    <property type="match status" value="1"/>
</dbReference>
<evidence type="ECO:0000313" key="9">
    <source>
        <dbReference type="EMBL" id="OOF93652.1"/>
    </source>
</evidence>
<dbReference type="PROSITE" id="PS50157">
    <property type="entry name" value="ZINC_FINGER_C2H2_2"/>
    <property type="match status" value="2"/>
</dbReference>
<feature type="domain" description="C2H2-type" evidence="8">
    <location>
        <begin position="62"/>
        <end position="90"/>
    </location>
</feature>
<comment type="subcellular location">
    <subcellularLocation>
        <location evidence="1">Nucleus</location>
    </subcellularLocation>
</comment>
<evidence type="ECO:0000256" key="5">
    <source>
        <dbReference type="ARBA" id="ARBA00022833"/>
    </source>
</evidence>
<dbReference type="VEuPathDB" id="FungiDB:ASPCADRAFT_7870"/>
<sequence length="390" mass="43141">MSATISSPRVRCTYEDCRRHFVSLPAMKQHKLIDHDYCSRCDEDFKDDECLLLHKIKSDRHIVCAFCGREFRSEGGRDAHIRQYHRPMQNLACTGCGKKFKQAGALVRHVEEDECDEIPMTRLLHEQSKRLLIREALKTGEGDGLPFPDPDSLDEVDGGVKLDGSTSILDMENDSDVISSPALQRMPDHRSSLSTVFAFEDNKGAVGQSKTSKDPLSAMERLSINCGVSDNSKGKATSAVGLSKQDVSDPFGVNKVSAGHTLRSLDKTWDPINFFDTFRGKYVCPCDDEFLTSKDFESHVIEKTNGKRSVQCPGCLRIFKTAAALVAHCESASTHCSVNTGLRFSQIINDVSGGLVKAVGIRDGTVEYAAGDLDLAKKIRITEKKKDLME</sequence>
<dbReference type="SMART" id="SM00355">
    <property type="entry name" value="ZnF_C2H2"/>
    <property type="match status" value="4"/>
</dbReference>
<dbReference type="Gene3D" id="3.30.160.60">
    <property type="entry name" value="Classic Zinc Finger"/>
    <property type="match status" value="1"/>
</dbReference>